<reference evidence="1 2" key="1">
    <citation type="submission" date="2019-08" db="EMBL/GenBank/DDBJ databases">
        <title>Whole genome of Aphis craccivora.</title>
        <authorList>
            <person name="Voronova N.V."/>
            <person name="Shulinski R.S."/>
            <person name="Bandarenka Y.V."/>
            <person name="Zhorov D.G."/>
            <person name="Warner D."/>
        </authorList>
    </citation>
    <scope>NUCLEOTIDE SEQUENCE [LARGE SCALE GENOMIC DNA]</scope>
    <source>
        <strain evidence="1">180601</strain>
        <tissue evidence="1">Whole Body</tissue>
    </source>
</reference>
<dbReference type="EMBL" id="VUJU01002556">
    <property type="protein sequence ID" value="KAF0760866.1"/>
    <property type="molecule type" value="Genomic_DNA"/>
</dbReference>
<proteinExistence type="predicted"/>
<evidence type="ECO:0000313" key="2">
    <source>
        <dbReference type="Proteomes" id="UP000478052"/>
    </source>
</evidence>
<organism evidence="1 2">
    <name type="scientific">Aphis craccivora</name>
    <name type="common">Cowpea aphid</name>
    <dbReference type="NCBI Taxonomy" id="307492"/>
    <lineage>
        <taxon>Eukaryota</taxon>
        <taxon>Metazoa</taxon>
        <taxon>Ecdysozoa</taxon>
        <taxon>Arthropoda</taxon>
        <taxon>Hexapoda</taxon>
        <taxon>Insecta</taxon>
        <taxon>Pterygota</taxon>
        <taxon>Neoptera</taxon>
        <taxon>Paraneoptera</taxon>
        <taxon>Hemiptera</taxon>
        <taxon>Sternorrhyncha</taxon>
        <taxon>Aphidomorpha</taxon>
        <taxon>Aphidoidea</taxon>
        <taxon>Aphididae</taxon>
        <taxon>Aphidini</taxon>
        <taxon>Aphis</taxon>
        <taxon>Aphis</taxon>
    </lineage>
</organism>
<gene>
    <name evidence="1" type="ORF">FWK35_00010257</name>
</gene>
<dbReference type="Proteomes" id="UP000478052">
    <property type="component" value="Unassembled WGS sequence"/>
</dbReference>
<name>A0A6G0YSI1_APHCR</name>
<dbReference type="AlphaFoldDB" id="A0A6G0YSI1"/>
<sequence length="201" mass="23843">MFMSVDKCIDFTVVNDMCFVCVCVCVYSIACRINASISNFGGISLVHFTEVISKHFPIIFKTIEENIKKVTEKREFLRKTSFRLNRFFLYGCNSKTNHYLKFSPKFILVCPKKLEILLKKNSKNVSLNPFYKQIFQNLENLQNKEFNTMVFISFPSNSYRENSKHHYRRNVMCYLRVENLIQVLLIIIIKLKFWCIRAIKT</sequence>
<protein>
    <submittedName>
        <fullName evidence="1">Uncharacterized protein</fullName>
    </submittedName>
</protein>
<comment type="caution">
    <text evidence="1">The sequence shown here is derived from an EMBL/GenBank/DDBJ whole genome shotgun (WGS) entry which is preliminary data.</text>
</comment>
<keyword evidence="2" id="KW-1185">Reference proteome</keyword>
<accession>A0A6G0YSI1</accession>
<evidence type="ECO:0000313" key="1">
    <source>
        <dbReference type="EMBL" id="KAF0760866.1"/>
    </source>
</evidence>